<keyword evidence="4" id="KW-1185">Reference proteome</keyword>
<feature type="chain" id="PRO_5043462532" description="Secreted protein" evidence="2">
    <location>
        <begin position="43"/>
        <end position="104"/>
    </location>
</feature>
<proteinExistence type="predicted"/>
<dbReference type="Proteomes" id="UP001066276">
    <property type="component" value="Chromosome 2_1"/>
</dbReference>
<evidence type="ECO:0000313" key="3">
    <source>
        <dbReference type="EMBL" id="KAJ1204169.1"/>
    </source>
</evidence>
<gene>
    <name evidence="3" type="ORF">NDU88_007950</name>
</gene>
<keyword evidence="2" id="KW-0732">Signal</keyword>
<feature type="signal peptide" evidence="2">
    <location>
        <begin position="1"/>
        <end position="42"/>
    </location>
</feature>
<feature type="compositionally biased region" description="Polar residues" evidence="1">
    <location>
        <begin position="71"/>
        <end position="87"/>
    </location>
</feature>
<evidence type="ECO:0000256" key="1">
    <source>
        <dbReference type="SAM" id="MobiDB-lite"/>
    </source>
</evidence>
<evidence type="ECO:0000313" key="4">
    <source>
        <dbReference type="Proteomes" id="UP001066276"/>
    </source>
</evidence>
<dbReference type="EMBL" id="JANPWB010000003">
    <property type="protein sequence ID" value="KAJ1204169.1"/>
    <property type="molecule type" value="Genomic_DNA"/>
</dbReference>
<name>A0AAV7VR62_PLEWA</name>
<sequence>MHGPIAAVRVGSVTAWRGPVCLAPPGYLWLLLLSGTVGCCSADNPVRTQSAPMLLPSSAPRSLLCSSSLSTPHTDGHASQTGRSGSTPDPEVCSLPLPSTVPFR</sequence>
<dbReference type="AlphaFoldDB" id="A0AAV7VR62"/>
<feature type="compositionally biased region" description="Low complexity" evidence="1">
    <location>
        <begin position="60"/>
        <end position="70"/>
    </location>
</feature>
<comment type="caution">
    <text evidence="3">The sequence shown here is derived from an EMBL/GenBank/DDBJ whole genome shotgun (WGS) entry which is preliminary data.</text>
</comment>
<feature type="region of interest" description="Disordered" evidence="1">
    <location>
        <begin position="60"/>
        <end position="104"/>
    </location>
</feature>
<reference evidence="3" key="1">
    <citation type="journal article" date="2022" name="bioRxiv">
        <title>Sequencing and chromosome-scale assembly of the giantPleurodeles waltlgenome.</title>
        <authorList>
            <person name="Brown T."/>
            <person name="Elewa A."/>
            <person name="Iarovenko S."/>
            <person name="Subramanian E."/>
            <person name="Araus A.J."/>
            <person name="Petzold A."/>
            <person name="Susuki M."/>
            <person name="Suzuki K.-i.T."/>
            <person name="Hayashi T."/>
            <person name="Toyoda A."/>
            <person name="Oliveira C."/>
            <person name="Osipova E."/>
            <person name="Leigh N.D."/>
            <person name="Simon A."/>
            <person name="Yun M.H."/>
        </authorList>
    </citation>
    <scope>NUCLEOTIDE SEQUENCE</scope>
    <source>
        <strain evidence="3">20211129_DDA</strain>
        <tissue evidence="3">Liver</tissue>
    </source>
</reference>
<evidence type="ECO:0000256" key="2">
    <source>
        <dbReference type="SAM" id="SignalP"/>
    </source>
</evidence>
<evidence type="ECO:0008006" key="5">
    <source>
        <dbReference type="Google" id="ProtNLM"/>
    </source>
</evidence>
<accession>A0AAV7VR62</accession>
<organism evidence="3 4">
    <name type="scientific">Pleurodeles waltl</name>
    <name type="common">Iberian ribbed newt</name>
    <dbReference type="NCBI Taxonomy" id="8319"/>
    <lineage>
        <taxon>Eukaryota</taxon>
        <taxon>Metazoa</taxon>
        <taxon>Chordata</taxon>
        <taxon>Craniata</taxon>
        <taxon>Vertebrata</taxon>
        <taxon>Euteleostomi</taxon>
        <taxon>Amphibia</taxon>
        <taxon>Batrachia</taxon>
        <taxon>Caudata</taxon>
        <taxon>Salamandroidea</taxon>
        <taxon>Salamandridae</taxon>
        <taxon>Pleurodelinae</taxon>
        <taxon>Pleurodeles</taxon>
    </lineage>
</organism>
<protein>
    <recommendedName>
        <fullName evidence="5">Secreted protein</fullName>
    </recommendedName>
</protein>